<dbReference type="AlphaFoldDB" id="A0AAV9LWD0"/>
<dbReference type="PANTHER" id="PTHR46148:SF60">
    <property type="entry name" value="CHROMO DOMAIN-CONTAINING PROTEIN"/>
    <property type="match status" value="1"/>
</dbReference>
<proteinExistence type="predicted"/>
<sequence>MRFGKKGKLSPRFVGPYQILRLVGNVAYELDLPNELALVHLVFHVSMLKKFVGDPTYIVPIEGLGLKENLSYEEVPIEILDRQVKKLRNKEVASVKVLWRNHLVEGATWEAEADRKSLYPHLFSSPPTLA</sequence>
<evidence type="ECO:0000259" key="1">
    <source>
        <dbReference type="Pfam" id="PF24626"/>
    </source>
</evidence>
<comment type="caution">
    <text evidence="2">The sequence shown here is derived from an EMBL/GenBank/DDBJ whole genome shotgun (WGS) entry which is preliminary data.</text>
</comment>
<feature type="domain" description="Tf2-1-like SH3-like" evidence="1">
    <location>
        <begin position="3"/>
        <end position="52"/>
    </location>
</feature>
<dbReference type="InterPro" id="IPR056924">
    <property type="entry name" value="SH3_Tf2-1"/>
</dbReference>
<accession>A0AAV9LWD0</accession>
<evidence type="ECO:0000313" key="2">
    <source>
        <dbReference type="EMBL" id="KAK4729768.1"/>
    </source>
</evidence>
<dbReference type="Proteomes" id="UP001311915">
    <property type="component" value="Unassembled WGS sequence"/>
</dbReference>
<name>A0AAV9LWD0_9SOLN</name>
<gene>
    <name evidence="2" type="ORF">R3W88_022756</name>
</gene>
<evidence type="ECO:0000313" key="3">
    <source>
        <dbReference type="Proteomes" id="UP001311915"/>
    </source>
</evidence>
<dbReference type="EMBL" id="JAWPEI010000004">
    <property type="protein sequence ID" value="KAK4729768.1"/>
    <property type="molecule type" value="Genomic_DNA"/>
</dbReference>
<organism evidence="2 3">
    <name type="scientific">Solanum pinnatisectum</name>
    <name type="common">tansyleaf nightshade</name>
    <dbReference type="NCBI Taxonomy" id="50273"/>
    <lineage>
        <taxon>Eukaryota</taxon>
        <taxon>Viridiplantae</taxon>
        <taxon>Streptophyta</taxon>
        <taxon>Embryophyta</taxon>
        <taxon>Tracheophyta</taxon>
        <taxon>Spermatophyta</taxon>
        <taxon>Magnoliopsida</taxon>
        <taxon>eudicotyledons</taxon>
        <taxon>Gunneridae</taxon>
        <taxon>Pentapetalae</taxon>
        <taxon>asterids</taxon>
        <taxon>lamiids</taxon>
        <taxon>Solanales</taxon>
        <taxon>Solanaceae</taxon>
        <taxon>Solanoideae</taxon>
        <taxon>Solaneae</taxon>
        <taxon>Solanum</taxon>
    </lineage>
</organism>
<dbReference type="PANTHER" id="PTHR46148">
    <property type="entry name" value="CHROMO DOMAIN-CONTAINING PROTEIN"/>
    <property type="match status" value="1"/>
</dbReference>
<protein>
    <recommendedName>
        <fullName evidence="1">Tf2-1-like SH3-like domain-containing protein</fullName>
    </recommendedName>
</protein>
<keyword evidence="3" id="KW-1185">Reference proteome</keyword>
<dbReference type="Pfam" id="PF24626">
    <property type="entry name" value="SH3_Tf2-1"/>
    <property type="match status" value="1"/>
</dbReference>
<reference evidence="2 3" key="1">
    <citation type="submission" date="2023-10" db="EMBL/GenBank/DDBJ databases">
        <title>Genome-Wide Identification Analysis in wild type Solanum Pinnatisectum Reveals Some Genes Defensing Phytophthora Infestans.</title>
        <authorList>
            <person name="Sun C."/>
        </authorList>
    </citation>
    <scope>NUCLEOTIDE SEQUENCE [LARGE SCALE GENOMIC DNA]</scope>
    <source>
        <strain evidence="2">LQN</strain>
        <tissue evidence="2">Leaf</tissue>
    </source>
</reference>